<evidence type="ECO:0000313" key="9">
    <source>
        <dbReference type="EMBL" id="CAF3810898.1"/>
    </source>
</evidence>
<evidence type="ECO:0000313" key="11">
    <source>
        <dbReference type="Proteomes" id="UP000663870"/>
    </source>
</evidence>
<dbReference type="Proteomes" id="UP000663882">
    <property type="component" value="Unassembled WGS sequence"/>
</dbReference>
<evidence type="ECO:0000256" key="2">
    <source>
        <dbReference type="SAM" id="Phobius"/>
    </source>
</evidence>
<name>A0A813WT03_9BILA</name>
<dbReference type="OrthoDB" id="10002074at2759"/>
<dbReference type="EMBL" id="CAJNOH010000072">
    <property type="protein sequence ID" value="CAF0839810.1"/>
    <property type="molecule type" value="Genomic_DNA"/>
</dbReference>
<feature type="region of interest" description="Disordered" evidence="1">
    <location>
        <begin position="155"/>
        <end position="179"/>
    </location>
</feature>
<keyword evidence="2" id="KW-0472">Membrane</keyword>
<evidence type="ECO:0000313" key="10">
    <source>
        <dbReference type="EMBL" id="CAF3876036.1"/>
    </source>
</evidence>
<feature type="transmembrane region" description="Helical" evidence="2">
    <location>
        <begin position="30"/>
        <end position="49"/>
    </location>
</feature>
<proteinExistence type="predicted"/>
<evidence type="ECO:0000313" key="8">
    <source>
        <dbReference type="EMBL" id="CAF3716197.1"/>
    </source>
</evidence>
<dbReference type="EMBL" id="CAJNOT010000070">
    <property type="protein sequence ID" value="CAF0819028.1"/>
    <property type="molecule type" value="Genomic_DNA"/>
</dbReference>
<dbReference type="Proteomes" id="UP000663874">
    <property type="component" value="Unassembled WGS sequence"/>
</dbReference>
<keyword evidence="2" id="KW-0812">Transmembrane</keyword>
<evidence type="ECO:0000313" key="6">
    <source>
        <dbReference type="EMBL" id="CAF0860171.1"/>
    </source>
</evidence>
<dbReference type="EMBL" id="CAJNOL010000117">
    <property type="protein sequence ID" value="CAF0860171.1"/>
    <property type="molecule type" value="Genomic_DNA"/>
</dbReference>
<dbReference type="EMBL" id="CAJNOU010000090">
    <property type="protein sequence ID" value="CAF0858906.1"/>
    <property type="molecule type" value="Genomic_DNA"/>
</dbReference>
<reference evidence="6" key="1">
    <citation type="submission" date="2021-02" db="EMBL/GenBank/DDBJ databases">
        <authorList>
            <person name="Nowell W R."/>
        </authorList>
    </citation>
    <scope>NUCLEOTIDE SEQUENCE</scope>
</reference>
<dbReference type="Proteomes" id="UP000663854">
    <property type="component" value="Unassembled WGS sequence"/>
</dbReference>
<dbReference type="EMBL" id="CAJOBD010000762">
    <property type="protein sequence ID" value="CAF3716197.1"/>
    <property type="molecule type" value="Genomic_DNA"/>
</dbReference>
<dbReference type="Proteomes" id="UP000663870">
    <property type="component" value="Unassembled WGS sequence"/>
</dbReference>
<keyword evidence="2" id="KW-1133">Transmembrane helix</keyword>
<dbReference type="Proteomes" id="UP000663836">
    <property type="component" value="Unassembled WGS sequence"/>
</dbReference>
<evidence type="ECO:0000313" key="5">
    <source>
        <dbReference type="EMBL" id="CAF0858906.1"/>
    </source>
</evidence>
<evidence type="ECO:0000256" key="1">
    <source>
        <dbReference type="SAM" id="MobiDB-lite"/>
    </source>
</evidence>
<evidence type="ECO:0000313" key="4">
    <source>
        <dbReference type="EMBL" id="CAF0839810.1"/>
    </source>
</evidence>
<dbReference type="Proteomes" id="UP000663823">
    <property type="component" value="Unassembled WGS sequence"/>
</dbReference>
<dbReference type="Proteomes" id="UP000663864">
    <property type="component" value="Unassembled WGS sequence"/>
</dbReference>
<organism evidence="6 11">
    <name type="scientific">Rotaria sordida</name>
    <dbReference type="NCBI Taxonomy" id="392033"/>
    <lineage>
        <taxon>Eukaryota</taxon>
        <taxon>Metazoa</taxon>
        <taxon>Spiralia</taxon>
        <taxon>Gnathifera</taxon>
        <taxon>Rotifera</taxon>
        <taxon>Eurotatoria</taxon>
        <taxon>Bdelloidea</taxon>
        <taxon>Philodinida</taxon>
        <taxon>Philodinidae</taxon>
        <taxon>Rotaria</taxon>
    </lineage>
</organism>
<dbReference type="Proteomes" id="UP000663889">
    <property type="component" value="Unassembled WGS sequence"/>
</dbReference>
<accession>A0A813WT03</accession>
<dbReference type="EMBL" id="CAJOAX010002660">
    <property type="protein sequence ID" value="CAF3810898.1"/>
    <property type="molecule type" value="Genomic_DNA"/>
</dbReference>
<evidence type="ECO:0000313" key="3">
    <source>
        <dbReference type="EMBL" id="CAF0819028.1"/>
    </source>
</evidence>
<dbReference type="EMBL" id="CAJOBE010003363">
    <property type="protein sequence ID" value="CAF3876036.1"/>
    <property type="molecule type" value="Genomic_DNA"/>
</dbReference>
<keyword evidence="11" id="KW-1185">Reference proteome</keyword>
<dbReference type="AlphaFoldDB" id="A0A813WT03"/>
<protein>
    <submittedName>
        <fullName evidence="6">Uncharacterized protein</fullName>
    </submittedName>
</protein>
<evidence type="ECO:0000313" key="7">
    <source>
        <dbReference type="EMBL" id="CAF0862273.1"/>
    </source>
</evidence>
<dbReference type="EMBL" id="CAJNOO010000218">
    <property type="protein sequence ID" value="CAF0862273.1"/>
    <property type="molecule type" value="Genomic_DNA"/>
</dbReference>
<gene>
    <name evidence="10" type="ORF">FNK824_LOCUS19282</name>
    <name evidence="8" type="ORF">JBS370_LOCUS10488</name>
    <name evidence="6" type="ORF">JXQ802_LOCUS7146</name>
    <name evidence="9" type="ORF">OTI717_LOCUS18821</name>
    <name evidence="4" type="ORF">PYM288_LOCUS6512</name>
    <name evidence="7" type="ORF">RFH988_LOCUS7034</name>
    <name evidence="5" type="ORF">SEV965_LOCUS3511</name>
    <name evidence="3" type="ORF">ZHD862_LOCUS3283</name>
</gene>
<comment type="caution">
    <text evidence="6">The sequence shown here is derived from an EMBL/GenBank/DDBJ whole genome shotgun (WGS) entry which is preliminary data.</text>
</comment>
<sequence>MTKIENTTKIFILQSSSESSYNVYNDNKDIIWPSVVGIFVTLALGWMICRYKCSSKERSPHSVRCCPKSLCKNIRLCFMCIFGMKRDQQSDLDSRISTNNNNKTRTSAYSLQEIPFLIDHSTANRPSLSQVHQQWPPPFILDQSPSFPLSITVQSTLPQSQPKRHPLRRESTLPGLDNERRESSLWPFRTISAVFHRQTSEIKENDLFLSS</sequence>